<gene>
    <name evidence="2" type="ORF">ACK4CP_04105</name>
</gene>
<dbReference type="PROSITE" id="PS51354">
    <property type="entry name" value="GLUTAREDOXIN_2"/>
    <property type="match status" value="1"/>
</dbReference>
<dbReference type="InterPro" id="IPR036249">
    <property type="entry name" value="Thioredoxin-like_sf"/>
</dbReference>
<evidence type="ECO:0000313" key="3">
    <source>
        <dbReference type="Proteomes" id="UP001635817"/>
    </source>
</evidence>
<dbReference type="InterPro" id="IPR002109">
    <property type="entry name" value="Glutaredoxin"/>
</dbReference>
<feature type="domain" description="Glutaredoxin" evidence="1">
    <location>
        <begin position="5"/>
        <end position="68"/>
    </location>
</feature>
<protein>
    <submittedName>
        <fullName evidence="2">Glutaredoxin domain-containing protein</fullName>
    </submittedName>
</protein>
<name>A0ABW9LNY4_9MYCO</name>
<sequence>MTNATVFTQPACGGCAFAAADLRRAGIQFAERNVRTDADAAEAVRQLYLELREPGVVPETPVILLDEQVFFGATELHEHLRREARTQAAA</sequence>
<keyword evidence="3" id="KW-1185">Reference proteome</keyword>
<accession>A0ABW9LNY4</accession>
<evidence type="ECO:0000313" key="2">
    <source>
        <dbReference type="EMBL" id="MFN6549560.1"/>
    </source>
</evidence>
<dbReference type="Gene3D" id="3.40.30.10">
    <property type="entry name" value="Glutaredoxin"/>
    <property type="match status" value="1"/>
</dbReference>
<comment type="caution">
    <text evidence="2">The sequence shown here is derived from an EMBL/GenBank/DDBJ whole genome shotgun (WGS) entry which is preliminary data.</text>
</comment>
<proteinExistence type="predicted"/>
<reference evidence="2 3" key="1">
    <citation type="submission" date="2024-12" db="EMBL/GenBank/DDBJ databases">
        <title>The coexistence of Mycolicibacterium septicum and Mycolicibacterium nivoides in clinical samples.</title>
        <authorList>
            <person name="Wang C."/>
            <person name="Feng Y."/>
            <person name="Zong Z."/>
        </authorList>
    </citation>
    <scope>NUCLEOTIDE SEQUENCE [LARGE SCALE GENOMIC DNA]</scope>
    <source>
        <strain evidence="2 3">120310</strain>
    </source>
</reference>
<dbReference type="Proteomes" id="UP001635817">
    <property type="component" value="Unassembled WGS sequence"/>
</dbReference>
<organism evidence="2 3">
    <name type="scientific">Mycolicibacterium septicum</name>
    <dbReference type="NCBI Taxonomy" id="98668"/>
    <lineage>
        <taxon>Bacteria</taxon>
        <taxon>Bacillati</taxon>
        <taxon>Actinomycetota</taxon>
        <taxon>Actinomycetes</taxon>
        <taxon>Mycobacteriales</taxon>
        <taxon>Mycobacteriaceae</taxon>
        <taxon>Mycolicibacterium</taxon>
    </lineage>
</organism>
<dbReference type="RefSeq" id="WP_409548503.1">
    <property type="nucleotide sequence ID" value="NZ_JBKBDE010000001.1"/>
</dbReference>
<dbReference type="SUPFAM" id="SSF52833">
    <property type="entry name" value="Thioredoxin-like"/>
    <property type="match status" value="1"/>
</dbReference>
<evidence type="ECO:0000259" key="1">
    <source>
        <dbReference type="Pfam" id="PF00462"/>
    </source>
</evidence>
<dbReference type="Pfam" id="PF00462">
    <property type="entry name" value="Glutaredoxin"/>
    <property type="match status" value="1"/>
</dbReference>
<dbReference type="EMBL" id="JBKBDE010000001">
    <property type="protein sequence ID" value="MFN6549560.1"/>
    <property type="molecule type" value="Genomic_DNA"/>
</dbReference>